<keyword evidence="1" id="KW-0805">Transcription regulation</keyword>
<dbReference type="GO" id="GO:0004519">
    <property type="term" value="F:endonuclease activity"/>
    <property type="evidence" value="ECO:0007669"/>
    <property type="project" value="UniProtKB-KW"/>
</dbReference>
<dbReference type="PROSITE" id="PS51032">
    <property type="entry name" value="AP2_ERF"/>
    <property type="match status" value="1"/>
</dbReference>
<evidence type="ECO:0000256" key="2">
    <source>
        <dbReference type="ARBA" id="ARBA00023125"/>
    </source>
</evidence>
<reference evidence="5" key="1">
    <citation type="submission" date="2018-07" db="EMBL/GenBank/DDBJ databases">
        <authorList>
            <consortium name="GenomeTrakr network: Whole genome sequencing for foodborne pathogen traceback"/>
        </authorList>
    </citation>
    <scope>NUCLEOTIDE SEQUENCE</scope>
    <source>
        <strain evidence="5">FDA00000982</strain>
    </source>
</reference>
<gene>
    <name evidence="5" type="ORF">TN85_04450</name>
</gene>
<organism evidence="5">
    <name type="scientific">Salmonella enterica</name>
    <name type="common">Salmonella choleraesuis</name>
    <dbReference type="NCBI Taxonomy" id="28901"/>
    <lineage>
        <taxon>Bacteria</taxon>
        <taxon>Pseudomonadati</taxon>
        <taxon>Pseudomonadota</taxon>
        <taxon>Gammaproteobacteria</taxon>
        <taxon>Enterobacterales</taxon>
        <taxon>Enterobacteriaceae</taxon>
        <taxon>Salmonella</taxon>
    </lineage>
</organism>
<dbReference type="GO" id="GO:0003700">
    <property type="term" value="F:DNA-binding transcription factor activity"/>
    <property type="evidence" value="ECO:0007669"/>
    <property type="project" value="InterPro"/>
</dbReference>
<dbReference type="InterPro" id="IPR044925">
    <property type="entry name" value="His-Me_finger_sf"/>
</dbReference>
<keyword evidence="5" id="KW-0540">Nuclease</keyword>
<dbReference type="InterPro" id="IPR003615">
    <property type="entry name" value="HNH_nuc"/>
</dbReference>
<dbReference type="Gene3D" id="3.30.730.10">
    <property type="entry name" value="AP2/ERF domain"/>
    <property type="match status" value="1"/>
</dbReference>
<proteinExistence type="predicted"/>
<accession>A0A5U3AIV0</accession>
<dbReference type="InterPro" id="IPR036955">
    <property type="entry name" value="AP2/ERF_dom_sf"/>
</dbReference>
<dbReference type="Pfam" id="PF13392">
    <property type="entry name" value="HNH_3"/>
    <property type="match status" value="1"/>
</dbReference>
<dbReference type="GO" id="GO:0003677">
    <property type="term" value="F:DNA binding"/>
    <property type="evidence" value="ECO:0007669"/>
    <property type="project" value="UniProtKB-KW"/>
</dbReference>
<dbReference type="InterPro" id="IPR001471">
    <property type="entry name" value="AP2/ERF_dom"/>
</dbReference>
<dbReference type="Gene3D" id="3.90.75.20">
    <property type="match status" value="1"/>
</dbReference>
<keyword evidence="3" id="KW-0804">Transcription</keyword>
<dbReference type="EMBL" id="AAGLIJ010000003">
    <property type="protein sequence ID" value="EBP3108611.1"/>
    <property type="molecule type" value="Genomic_DNA"/>
</dbReference>
<protein>
    <submittedName>
        <fullName evidence="5">HNH endonuclease</fullName>
    </submittedName>
</protein>
<keyword evidence="2" id="KW-0238">DNA-binding</keyword>
<name>A0A5U3AIV0_SALER</name>
<evidence type="ECO:0000259" key="4">
    <source>
        <dbReference type="PROSITE" id="PS51032"/>
    </source>
</evidence>
<dbReference type="AlphaFoldDB" id="A0A5U3AIV0"/>
<sequence>MTQDEVKALFVYEPLTGLLRRVGGRKPYPWHCTGKNQRYLATTIGRKTYYLHQLVWRYHHGSIPPMLDHINRDPRDCRIENLRVCNNAQNQYNIAKRRHNTSGFKGVVFHPNCPRKPWQAKIVIRGRVKSLGYFPTKEQAAEAYAKGAELYAGELASSL</sequence>
<keyword evidence="5" id="KW-0378">Hydrolase</keyword>
<dbReference type="InterPro" id="IPR016177">
    <property type="entry name" value="DNA-bd_dom_sf"/>
</dbReference>
<keyword evidence="5" id="KW-0255">Endonuclease</keyword>
<feature type="domain" description="AP2/ERF" evidence="4">
    <location>
        <begin position="103"/>
        <end position="159"/>
    </location>
</feature>
<evidence type="ECO:0000256" key="1">
    <source>
        <dbReference type="ARBA" id="ARBA00023015"/>
    </source>
</evidence>
<comment type="caution">
    <text evidence="5">The sequence shown here is derived from an EMBL/GenBank/DDBJ whole genome shotgun (WGS) entry which is preliminary data.</text>
</comment>
<dbReference type="SUPFAM" id="SSF54171">
    <property type="entry name" value="DNA-binding domain"/>
    <property type="match status" value="1"/>
</dbReference>
<evidence type="ECO:0000313" key="5">
    <source>
        <dbReference type="EMBL" id="EBP3108611.1"/>
    </source>
</evidence>
<evidence type="ECO:0000256" key="3">
    <source>
        <dbReference type="ARBA" id="ARBA00023163"/>
    </source>
</evidence>
<dbReference type="SUPFAM" id="SSF54060">
    <property type="entry name" value="His-Me finger endonucleases"/>
    <property type="match status" value="1"/>
</dbReference>